<evidence type="ECO:0000256" key="3">
    <source>
        <dbReference type="ARBA" id="ARBA00022448"/>
    </source>
</evidence>
<evidence type="ECO:0000256" key="5">
    <source>
        <dbReference type="ARBA" id="ARBA00022692"/>
    </source>
</evidence>
<evidence type="ECO:0000256" key="8">
    <source>
        <dbReference type="RuleBase" id="RU363041"/>
    </source>
</evidence>
<keyword evidence="10" id="KW-1185">Reference proteome</keyword>
<dbReference type="PANTHER" id="PTHR30269">
    <property type="entry name" value="TRANSMEMBRANE PROTEIN YFCA"/>
    <property type="match status" value="1"/>
</dbReference>
<evidence type="ECO:0000256" key="7">
    <source>
        <dbReference type="ARBA" id="ARBA00023136"/>
    </source>
</evidence>
<feature type="transmembrane region" description="Helical" evidence="8">
    <location>
        <begin position="161"/>
        <end position="183"/>
    </location>
</feature>
<protein>
    <recommendedName>
        <fullName evidence="8">Probable membrane transporter protein</fullName>
    </recommendedName>
</protein>
<evidence type="ECO:0000313" key="9">
    <source>
        <dbReference type="EMBL" id="WCZ31555.1"/>
    </source>
</evidence>
<keyword evidence="4 8" id="KW-1003">Cell membrane</keyword>
<evidence type="ECO:0000256" key="1">
    <source>
        <dbReference type="ARBA" id="ARBA00004651"/>
    </source>
</evidence>
<dbReference type="InterPro" id="IPR052017">
    <property type="entry name" value="TSUP"/>
</dbReference>
<name>A0ABY7U4F3_9CORY</name>
<dbReference type="Pfam" id="PF01925">
    <property type="entry name" value="TauE"/>
    <property type="match status" value="1"/>
</dbReference>
<comment type="subcellular location">
    <subcellularLocation>
        <location evidence="1 8">Cell membrane</location>
        <topology evidence="1 8">Multi-pass membrane protein</topology>
    </subcellularLocation>
</comment>
<keyword evidence="6 8" id="KW-1133">Transmembrane helix</keyword>
<keyword evidence="5 8" id="KW-0812">Transmembrane</keyword>
<dbReference type="InterPro" id="IPR002781">
    <property type="entry name" value="TM_pro_TauE-like"/>
</dbReference>
<accession>A0ABY7U4F3</accession>
<keyword evidence="3" id="KW-0813">Transport</keyword>
<sequence>MLPLVMAAFPAMVPATALSTSKFASFWGTLSAATTLSIKVKPSWKELGVLSLIALIAAGFGAAAAAAMSEAIMRPLIIALLLVVGVYVAFKKDFGAGDSPGVHSGWREIAALAATAAIAFYDGIFGPGTGMFLIIAFTAIFSQNFIRSAAMAKVVNCATNLGGLLVFIAGGYMAWKVGVVLALGNAVGSMLGARTVLGGGTKLVRYALLTLVVVLCVYLSWQQWG</sequence>
<evidence type="ECO:0000313" key="10">
    <source>
        <dbReference type="Proteomes" id="UP001220064"/>
    </source>
</evidence>
<comment type="similarity">
    <text evidence="2 8">Belongs to the 4-toluene sulfonate uptake permease (TSUP) (TC 2.A.102) family.</text>
</comment>
<feature type="transmembrane region" description="Helical" evidence="8">
    <location>
        <begin position="47"/>
        <end position="65"/>
    </location>
</feature>
<feature type="transmembrane region" description="Helical" evidence="8">
    <location>
        <begin position="72"/>
        <end position="90"/>
    </location>
</feature>
<reference evidence="9 10" key="1">
    <citation type="submission" date="2020-10" db="EMBL/GenBank/DDBJ databases">
        <title>Complete genome sequence of Corynebacterium massiliense DSM 45435, type strain of Corynebacterium massiliense.</title>
        <authorList>
            <person name="Busche T."/>
            <person name="Kalinowski J."/>
            <person name="Ruckert C."/>
        </authorList>
    </citation>
    <scope>NUCLEOTIDE SEQUENCE [LARGE SCALE GENOMIC DNA]</scope>
    <source>
        <strain evidence="9 10">DSM 45435</strain>
    </source>
</reference>
<dbReference type="Proteomes" id="UP001220064">
    <property type="component" value="Chromosome"/>
</dbReference>
<feature type="transmembrane region" description="Helical" evidence="8">
    <location>
        <begin position="110"/>
        <end position="141"/>
    </location>
</feature>
<feature type="transmembrane region" description="Helical" evidence="8">
    <location>
        <begin position="203"/>
        <end position="221"/>
    </location>
</feature>
<keyword evidence="7 8" id="KW-0472">Membrane</keyword>
<dbReference type="PANTHER" id="PTHR30269:SF0">
    <property type="entry name" value="MEMBRANE TRANSPORTER PROTEIN YFCA-RELATED"/>
    <property type="match status" value="1"/>
</dbReference>
<proteinExistence type="inferred from homology"/>
<evidence type="ECO:0000256" key="2">
    <source>
        <dbReference type="ARBA" id="ARBA00009142"/>
    </source>
</evidence>
<gene>
    <name evidence="9" type="ORF">CMASS_00420</name>
</gene>
<evidence type="ECO:0000256" key="6">
    <source>
        <dbReference type="ARBA" id="ARBA00022989"/>
    </source>
</evidence>
<dbReference type="EMBL" id="CP063189">
    <property type="protein sequence ID" value="WCZ31555.1"/>
    <property type="molecule type" value="Genomic_DNA"/>
</dbReference>
<organism evidence="9 10">
    <name type="scientific">Corynebacterium massiliense DSM 45435</name>
    <dbReference type="NCBI Taxonomy" id="1121364"/>
    <lineage>
        <taxon>Bacteria</taxon>
        <taxon>Bacillati</taxon>
        <taxon>Actinomycetota</taxon>
        <taxon>Actinomycetes</taxon>
        <taxon>Mycobacteriales</taxon>
        <taxon>Corynebacteriaceae</taxon>
        <taxon>Corynebacterium</taxon>
    </lineage>
</organism>
<evidence type="ECO:0000256" key="4">
    <source>
        <dbReference type="ARBA" id="ARBA00022475"/>
    </source>
</evidence>